<feature type="compositionally biased region" description="Basic and acidic residues" evidence="1">
    <location>
        <begin position="793"/>
        <end position="802"/>
    </location>
</feature>
<feature type="compositionally biased region" description="Basic and acidic residues" evidence="1">
    <location>
        <begin position="958"/>
        <end position="973"/>
    </location>
</feature>
<dbReference type="GeneID" id="105011390"/>
<dbReference type="GO" id="GO:0007224">
    <property type="term" value="P:smoothened signaling pathway"/>
    <property type="evidence" value="ECO:0007669"/>
    <property type="project" value="Ensembl"/>
</dbReference>
<sequence>MSVPVNLRGLPSHVLEHVYKPENIKMATRSSENYLASLTFPKSNVALWDPTPNGDAVSFHLSYYRNPKLLLLEKTLRLAHRHARQSNVPMFSCYLLGTIAVDSDEEGVTLTLDRFDPGRGQPGSSGKAPTALMPGDVLVPCVFGTQRDTATEATVHSEGDFRTSFKTLHHCFSTKESLDLCKVLALRAHLTCTQQADSLSFCLRWAAVTPGNALDATPVRPVSIIPTALARNLSCPASLTLPLHSSSSRKRGFLTMDQTRKLLLILESDPKACTLPLVGVWLSGVSHISNPQVWAWCLKYLFNSSLQTKVSSEGGSFLVVLYSLTHREPEFYQVQLSSGQQQDMTFQLLTSTESLTLYKNVEVSEGRTLQFELSAESRNREAEFFRELVSHASFTSPAVVAASPQNRLSISDHDSGVEDEDLSPRPSPNPHPLTQQARRVRPSVPELSMVMDGSFVDGKTPSSPQPRQSGPSTRQPHAGTHRPPGQGPSILSGPPPIRRPLTLAMTPQSSGSRGPPITPGQPLLPPFSGRKSNSPVSSSSSSSSSSSPKRDSSPNGSVHQGPLFHRGSLRVRPPPPQHSPRLSSGPPPAPAPPHQQPPTNLGHFHSTPASNTNHPCGCCSFKPHEHVSPPPHPNRWQGTSGAHGSPDWHGCSSNNPATFHLSPSHQTHARHHPGEAHTHHLTAQGPCLEPPAPACQNQCCRAQSVPFLSPLDRPMGLLPPDAYRILEDQDRQLKLLQAQIQKLLEAQGRGTSNPPSTEQAAIQTQTSPEQQPKTTVSIAVGTGASLFWGHPIEAPDHCKDGAPEPGSHTRPGAPDGSRSSGQSSGSASLTHSGSMDVTERAGGGRGDRAPGSPSNQSTHLREEGERTQSAFGDASFQSPVLGESASMYYGSQSPQRHGTKSQEPNAVADNQRFYQDLLGQVNSRLQGNEDDEEQGEETSFPRQERHSVSPSEVYRCQSEARSKPGRECPPGRKDQVLHATLRQLQQLGVKVDLDSADPGTKAARFSVESAGVLASINPEAVVSRLSLTEATGTSMWGPGGSVDLSLEANAIALRYLSDRQLSRLSAGGGLQPPRFSSGTLLSEKPPAEKSAVGLSPNNMSFATRKYMQRYGLIEEGSEEEEEEEEGVGERFGMGYAVQFHVQQEQGGQGERERQGLILRNITNEAPRSGPGRDKEADSQSQLLRDLRPQMQLLALRTGQESDKENGANRRPSLGDMQRECPQPEGSMGNFLDLTRLRQLPKLF</sequence>
<dbReference type="InterPro" id="IPR057655">
    <property type="entry name" value="STIL_CC"/>
</dbReference>
<dbReference type="AlphaFoldDB" id="A0A3P8XBN6"/>
<dbReference type="GO" id="GO:0070050">
    <property type="term" value="P:neuron cellular homeostasis"/>
    <property type="evidence" value="ECO:0007669"/>
    <property type="project" value="Ensembl"/>
</dbReference>
<evidence type="ECO:0000259" key="3">
    <source>
        <dbReference type="Pfam" id="PF25775"/>
    </source>
</evidence>
<gene>
    <name evidence="4" type="primary">STIL</name>
</gene>
<feature type="compositionally biased region" description="Low complexity" evidence="1">
    <location>
        <begin position="816"/>
        <end position="834"/>
    </location>
</feature>
<dbReference type="GO" id="GO:0005815">
    <property type="term" value="C:microtubule organizing center"/>
    <property type="evidence" value="ECO:0007669"/>
    <property type="project" value="TreeGrafter"/>
</dbReference>
<evidence type="ECO:0000313" key="4">
    <source>
        <dbReference type="Ensembl" id="ENSELUP00000002024.3"/>
    </source>
</evidence>
<feature type="compositionally biased region" description="Low complexity" evidence="1">
    <location>
        <begin position="526"/>
        <end position="557"/>
    </location>
</feature>
<dbReference type="PANTHER" id="PTHR15128">
    <property type="entry name" value="TAL1 SCL INTERRUPTING LOCUS"/>
    <property type="match status" value="1"/>
</dbReference>
<feature type="region of interest" description="Disordered" evidence="1">
    <location>
        <begin position="746"/>
        <end position="775"/>
    </location>
</feature>
<dbReference type="RefSeq" id="XP_028977251.2">
    <property type="nucleotide sequence ID" value="XM_029121418.2"/>
</dbReference>
<dbReference type="Pfam" id="PF25775">
    <property type="entry name" value="CC_STIL"/>
    <property type="match status" value="1"/>
</dbReference>
<dbReference type="InterPro" id="IPR026123">
    <property type="entry name" value="STIL"/>
</dbReference>
<dbReference type="Bgee" id="ENSELUG00000003434">
    <property type="expression patterns" value="Expressed in embryo and 14 other cell types or tissues"/>
</dbReference>
<keyword evidence="5" id="KW-1185">Reference proteome</keyword>
<accession>A0A3P8XBN6</accession>
<feature type="region of interest" description="Disordered" evidence="1">
    <location>
        <begin position="1066"/>
        <end position="1091"/>
    </location>
</feature>
<dbReference type="InterPro" id="IPR057731">
    <property type="entry name" value="STIL_N"/>
</dbReference>
<dbReference type="GO" id="GO:0010171">
    <property type="term" value="P:body morphogenesis"/>
    <property type="evidence" value="ECO:0007669"/>
    <property type="project" value="Ensembl"/>
</dbReference>
<reference evidence="4" key="4">
    <citation type="submission" date="2025-09" db="UniProtKB">
        <authorList>
            <consortium name="Ensembl"/>
        </authorList>
    </citation>
    <scope>IDENTIFICATION</scope>
</reference>
<feature type="region of interest" description="Disordered" evidence="1">
    <location>
        <begin position="405"/>
        <end position="608"/>
    </location>
</feature>
<evidence type="ECO:0000256" key="1">
    <source>
        <dbReference type="SAM" id="MobiDB-lite"/>
    </source>
</evidence>
<proteinExistence type="predicted"/>
<dbReference type="GO" id="GO:0007052">
    <property type="term" value="P:mitotic spindle organization"/>
    <property type="evidence" value="ECO:0007669"/>
    <property type="project" value="Ensembl"/>
</dbReference>
<feature type="compositionally biased region" description="Polar residues" evidence="1">
    <location>
        <begin position="749"/>
        <end position="775"/>
    </location>
</feature>
<dbReference type="Pfam" id="PF15253">
    <property type="entry name" value="STIL_N"/>
    <property type="match status" value="1"/>
</dbReference>
<dbReference type="PANTHER" id="PTHR15128:SF0">
    <property type="entry name" value="SCL-INTERRUPTING LOCUS PROTEIN"/>
    <property type="match status" value="1"/>
</dbReference>
<dbReference type="GO" id="GO:0071539">
    <property type="term" value="P:protein localization to centrosome"/>
    <property type="evidence" value="ECO:0007669"/>
    <property type="project" value="TreeGrafter"/>
</dbReference>
<dbReference type="GO" id="GO:0051225">
    <property type="term" value="P:spindle assembly"/>
    <property type="evidence" value="ECO:0007669"/>
    <property type="project" value="Ensembl"/>
</dbReference>
<feature type="region of interest" description="Disordered" evidence="1">
    <location>
        <begin position="627"/>
        <end position="685"/>
    </location>
</feature>
<feature type="compositionally biased region" description="Pro residues" evidence="1">
    <location>
        <begin position="516"/>
        <end position="525"/>
    </location>
</feature>
<feature type="domain" description="STIL coiled coil region" evidence="3">
    <location>
        <begin position="720"/>
        <end position="748"/>
    </location>
</feature>
<feature type="compositionally biased region" description="Polar residues" evidence="1">
    <location>
        <begin position="651"/>
        <end position="666"/>
    </location>
</feature>
<organism evidence="4 5">
    <name type="scientific">Esox lucius</name>
    <name type="common">Northern pike</name>
    <dbReference type="NCBI Taxonomy" id="8010"/>
    <lineage>
        <taxon>Eukaryota</taxon>
        <taxon>Metazoa</taxon>
        <taxon>Chordata</taxon>
        <taxon>Craniata</taxon>
        <taxon>Vertebrata</taxon>
        <taxon>Euteleostomi</taxon>
        <taxon>Actinopterygii</taxon>
        <taxon>Neopterygii</taxon>
        <taxon>Teleostei</taxon>
        <taxon>Protacanthopterygii</taxon>
        <taxon>Esociformes</taxon>
        <taxon>Esocidae</taxon>
        <taxon>Esox</taxon>
    </lineage>
</organism>
<dbReference type="Pfam" id="PF26399">
    <property type="entry name" value="PRM_STIL"/>
    <property type="match status" value="1"/>
</dbReference>
<evidence type="ECO:0008006" key="6">
    <source>
        <dbReference type="Google" id="ProtNLM"/>
    </source>
</evidence>
<evidence type="ECO:0000259" key="2">
    <source>
        <dbReference type="Pfam" id="PF15253"/>
    </source>
</evidence>
<feature type="region of interest" description="Disordered" evidence="1">
    <location>
        <begin position="790"/>
        <end position="874"/>
    </location>
</feature>
<dbReference type="InterPro" id="IPR058559">
    <property type="entry name" value="PRM_STIL"/>
</dbReference>
<dbReference type="RefSeq" id="XP_028977250.2">
    <property type="nucleotide sequence ID" value="XM_029121417.2"/>
</dbReference>
<protein>
    <recommendedName>
        <fullName evidence="6">STIL centriolar assembly protein</fullName>
    </recommendedName>
</protein>
<feature type="region of interest" description="Disordered" evidence="1">
    <location>
        <begin position="926"/>
        <end position="973"/>
    </location>
</feature>
<feature type="region of interest" description="Disordered" evidence="1">
    <location>
        <begin position="1194"/>
        <end position="1229"/>
    </location>
</feature>
<feature type="compositionally biased region" description="Low complexity" evidence="1">
    <location>
        <begin position="460"/>
        <end position="476"/>
    </location>
</feature>
<reference evidence="4" key="2">
    <citation type="submission" date="2020-02" db="EMBL/GenBank/DDBJ databases">
        <title>Esox lucius (northern pike) genome, fEsoLuc1, primary haplotype.</title>
        <authorList>
            <person name="Myers G."/>
            <person name="Karagic N."/>
            <person name="Meyer A."/>
            <person name="Pippel M."/>
            <person name="Reichard M."/>
            <person name="Winkler S."/>
            <person name="Tracey A."/>
            <person name="Sims Y."/>
            <person name="Howe K."/>
            <person name="Rhie A."/>
            <person name="Formenti G."/>
            <person name="Durbin R."/>
            <person name="Fedrigo O."/>
            <person name="Jarvis E.D."/>
        </authorList>
    </citation>
    <scope>NUCLEOTIDE SEQUENCE [LARGE SCALE GENOMIC DNA]</scope>
</reference>
<dbReference type="STRING" id="8010.ENSELUP00000002024"/>
<name>A0A3P8XBN6_ESOLU</name>
<reference evidence="4" key="3">
    <citation type="submission" date="2025-08" db="UniProtKB">
        <authorList>
            <consortium name="Ensembl"/>
        </authorList>
    </citation>
    <scope>IDENTIFICATION</scope>
</reference>
<dbReference type="Ensembl" id="ENSELUT00000016427.3">
    <property type="protein sequence ID" value="ENSELUP00000002024.3"/>
    <property type="gene ID" value="ENSELUG00000003434.3"/>
</dbReference>
<evidence type="ECO:0000313" key="5">
    <source>
        <dbReference type="Proteomes" id="UP000265140"/>
    </source>
</evidence>
<dbReference type="Proteomes" id="UP000265140">
    <property type="component" value="Chromosome 8"/>
</dbReference>
<dbReference type="GO" id="GO:0031023">
    <property type="term" value="P:microtubule organizing center organization"/>
    <property type="evidence" value="ECO:0007669"/>
    <property type="project" value="TreeGrafter"/>
</dbReference>
<reference evidence="5" key="1">
    <citation type="journal article" date="2014" name="PLoS ONE">
        <title>The genome and linkage map of the northern pike (Esox lucius): conserved synteny revealed between the salmonid sister group and the Neoteleostei.</title>
        <authorList>
            <person name="Rondeau E.B."/>
            <person name="Minkley D.R."/>
            <person name="Leong J.S."/>
            <person name="Messmer A.M."/>
            <person name="Jantzen J.R."/>
            <person name="von Schalburg K.R."/>
            <person name="Lemon C."/>
            <person name="Bird N.H."/>
            <person name="Koop B.F."/>
        </authorList>
    </citation>
    <scope>NUCLEOTIDE SEQUENCE</scope>
</reference>
<feature type="compositionally biased region" description="Pro residues" evidence="1">
    <location>
        <begin position="585"/>
        <end position="596"/>
    </location>
</feature>
<feature type="domain" description="STIL N-terminal" evidence="2">
    <location>
        <begin position="47"/>
        <end position="392"/>
    </location>
</feature>
<dbReference type="GeneTree" id="ENSGT00390000007310"/>